<dbReference type="PROSITE" id="PS00463">
    <property type="entry name" value="ZN2_CY6_FUNGAL_1"/>
    <property type="match status" value="1"/>
</dbReference>
<reference evidence="7 8" key="1">
    <citation type="submission" date="2019-04" db="EMBL/GenBank/DDBJ databases">
        <title>Comparative genomics and transcriptomics to analyze fruiting body development in filamentous ascomycetes.</title>
        <authorList>
            <consortium name="DOE Joint Genome Institute"/>
            <person name="Lutkenhaus R."/>
            <person name="Traeger S."/>
            <person name="Breuer J."/>
            <person name="Kuo A."/>
            <person name="Lipzen A."/>
            <person name="Pangilinan J."/>
            <person name="Dilworth D."/>
            <person name="Sandor L."/>
            <person name="Poggeler S."/>
            <person name="Barry K."/>
            <person name="Grigoriev I.V."/>
            <person name="Nowrousian M."/>
        </authorList>
    </citation>
    <scope>NUCLEOTIDE SEQUENCE [LARGE SCALE GENOMIC DNA]</scope>
    <source>
        <strain evidence="7 8">CBS 389.68</strain>
    </source>
</reference>
<keyword evidence="8" id="KW-1185">Reference proteome</keyword>
<dbReference type="Gene3D" id="4.10.240.10">
    <property type="entry name" value="Zn(2)-C6 fungal-type DNA-binding domain"/>
    <property type="match status" value="1"/>
</dbReference>
<dbReference type="InterPro" id="IPR036864">
    <property type="entry name" value="Zn2-C6_fun-type_DNA-bd_sf"/>
</dbReference>
<organism evidence="7 8">
    <name type="scientific">Ascodesmis nigricans</name>
    <dbReference type="NCBI Taxonomy" id="341454"/>
    <lineage>
        <taxon>Eukaryota</taxon>
        <taxon>Fungi</taxon>
        <taxon>Dikarya</taxon>
        <taxon>Ascomycota</taxon>
        <taxon>Pezizomycotina</taxon>
        <taxon>Pezizomycetes</taxon>
        <taxon>Pezizales</taxon>
        <taxon>Ascodesmidaceae</taxon>
        <taxon>Ascodesmis</taxon>
    </lineage>
</organism>
<evidence type="ECO:0000256" key="3">
    <source>
        <dbReference type="ARBA" id="ARBA00023163"/>
    </source>
</evidence>
<dbReference type="OrthoDB" id="4064873at2759"/>
<dbReference type="InterPro" id="IPR051127">
    <property type="entry name" value="Fungal_SecMet_Regulators"/>
</dbReference>
<dbReference type="PROSITE" id="PS50048">
    <property type="entry name" value="ZN2_CY6_FUNGAL_2"/>
    <property type="match status" value="1"/>
</dbReference>
<dbReference type="GO" id="GO:0006351">
    <property type="term" value="P:DNA-templated transcription"/>
    <property type="evidence" value="ECO:0007669"/>
    <property type="project" value="InterPro"/>
</dbReference>
<feature type="compositionally biased region" description="Polar residues" evidence="5">
    <location>
        <begin position="123"/>
        <end position="134"/>
    </location>
</feature>
<dbReference type="InterPro" id="IPR001138">
    <property type="entry name" value="Zn2Cys6_DnaBD"/>
</dbReference>
<dbReference type="AlphaFoldDB" id="A0A4V3SID3"/>
<dbReference type="EMBL" id="ML220131">
    <property type="protein sequence ID" value="TGZ79524.1"/>
    <property type="molecule type" value="Genomic_DNA"/>
</dbReference>
<dbReference type="Pfam" id="PF00172">
    <property type="entry name" value="Zn_clus"/>
    <property type="match status" value="1"/>
</dbReference>
<feature type="region of interest" description="Disordered" evidence="5">
    <location>
        <begin position="765"/>
        <end position="874"/>
    </location>
</feature>
<dbReference type="GO" id="GO:0008270">
    <property type="term" value="F:zinc ion binding"/>
    <property type="evidence" value="ECO:0007669"/>
    <property type="project" value="InterPro"/>
</dbReference>
<evidence type="ECO:0000313" key="7">
    <source>
        <dbReference type="EMBL" id="TGZ79524.1"/>
    </source>
</evidence>
<dbReference type="CDD" id="cd12148">
    <property type="entry name" value="fungal_TF_MHR"/>
    <property type="match status" value="1"/>
</dbReference>
<name>A0A4V3SID3_9PEZI</name>
<proteinExistence type="predicted"/>
<dbReference type="SMART" id="SM00906">
    <property type="entry name" value="Fungal_trans"/>
    <property type="match status" value="1"/>
</dbReference>
<gene>
    <name evidence="7" type="ORF">EX30DRAFT_397097</name>
</gene>
<sequence>MSPLPEAGDVRSTHNEDEQHQQHEQQQQQQKQKQASVVPSPSSPQPRSQPAALSAEEARRARRRVSAEARKRIANACLQCKARKQKCSGERPQCNICKRRGAECIYVEQTPRPTKRQRRDTPSAVSNTGSSVAPTSPEGRTLWGNSLDGENDAPSATTSAGLRSPSGVGSCRRRGGSVLSTSTGYDGDVPGSGNHGGRDGYHDAGELREEEGVTTSEEDDSKVEAPVDHKTRMLSDPHGRLLYIGETGSLSFLARIRKVVKETLGPSAFTLDSGQHSFADRPLIPGPERLGDDAGGAASIPQNIPELLDLFFEHCNDIYYVLDREEADAVAASAAAGPNATPATGSRTRDVAILNAMCALGCFYTQQPLATSESGMRYFSTARALMEDVFECADFWSVRLLLLLALYLHFAAKRNSSFVYIGLAIRIAESLGLHQITRCDPLRYDEDTRRRRRMVFWTLYSLDRFSSYSFGRPLAINDETCADPVLKLDSPPSEDRLLSLPCHPSQPPHIHLIHRSAARVRLSVIIGHIVHRVYLRRSINRDIAEELSAELKAWWDSMPQCTSLHDGIKNPVVELHLAYLHAVALLTRPFLQKVVEEYTVDYGKNRHSKKCSCAARKGNVKRKILRYAGACVLVAERTVSLAHRMLKRNNLPRNDCGFVYHLFTAGLILFFSSLPQLLHPNDSPHPDSTSAAKSQPLLVSLLADCAVTDPITAKRYHRIMSHFLDAINDYRTHRSTRSPTPQPQQTTHQPQPDLLDELQATSSGYFSGALPMTRDPSTAGVSREESPSAVAAHALVQLPSGNPNNNYPNNLNLQSSANHISTPLPPASDLSQTPVGPFFMQHLHQQQHQPSNTTAASSSSQPGSTTTAATTFSPDADSTYFPLSDFSSFFGWQQTLISPPTHPSQLHHPAHQHPQNPHHHPHSAANGFATTWGSSTEEESPNATGGMWELSWDAETVSDFLGSTVGGAEEGKREEGVVLEVEMGLGMGMG</sequence>
<evidence type="ECO:0000313" key="8">
    <source>
        <dbReference type="Proteomes" id="UP000298138"/>
    </source>
</evidence>
<feature type="compositionally biased region" description="Polar residues" evidence="5">
    <location>
        <begin position="850"/>
        <end position="873"/>
    </location>
</feature>
<evidence type="ECO:0000256" key="4">
    <source>
        <dbReference type="ARBA" id="ARBA00023242"/>
    </source>
</evidence>
<dbReference type="SMART" id="SM00066">
    <property type="entry name" value="GAL4"/>
    <property type="match status" value="1"/>
</dbReference>
<feature type="region of interest" description="Disordered" evidence="5">
    <location>
        <begin position="1"/>
        <end position="68"/>
    </location>
</feature>
<keyword evidence="2" id="KW-0805">Transcription regulation</keyword>
<dbReference type="GO" id="GO:0000978">
    <property type="term" value="F:RNA polymerase II cis-regulatory region sequence-specific DNA binding"/>
    <property type="evidence" value="ECO:0007669"/>
    <property type="project" value="TreeGrafter"/>
</dbReference>
<feature type="compositionally biased region" description="Basic and acidic residues" evidence="5">
    <location>
        <begin position="8"/>
        <end position="23"/>
    </location>
</feature>
<dbReference type="PANTHER" id="PTHR47424:SF9">
    <property type="entry name" value="TAH-2"/>
    <property type="match status" value="1"/>
</dbReference>
<feature type="region of interest" description="Disordered" evidence="5">
    <location>
        <begin position="209"/>
        <end position="228"/>
    </location>
</feature>
<evidence type="ECO:0000256" key="1">
    <source>
        <dbReference type="ARBA" id="ARBA00022723"/>
    </source>
</evidence>
<feature type="region of interest" description="Disordered" evidence="5">
    <location>
        <begin position="111"/>
        <end position="203"/>
    </location>
</feature>
<feature type="domain" description="Zn(2)-C6 fungal-type" evidence="6">
    <location>
        <begin position="76"/>
        <end position="106"/>
    </location>
</feature>
<feature type="compositionally biased region" description="Basic residues" evidence="5">
    <location>
        <begin position="908"/>
        <end position="922"/>
    </location>
</feature>
<dbReference type="SUPFAM" id="SSF57701">
    <property type="entry name" value="Zn2/Cys6 DNA-binding domain"/>
    <property type="match status" value="1"/>
</dbReference>
<dbReference type="PANTHER" id="PTHR47424">
    <property type="entry name" value="REGULATORY PROTEIN GAL4"/>
    <property type="match status" value="1"/>
</dbReference>
<dbReference type="CDD" id="cd00067">
    <property type="entry name" value="GAL4"/>
    <property type="match status" value="1"/>
</dbReference>
<keyword evidence="3" id="KW-0804">Transcription</keyword>
<dbReference type="InterPro" id="IPR007219">
    <property type="entry name" value="XnlR_reg_dom"/>
</dbReference>
<dbReference type="STRING" id="341454.A0A4V3SID3"/>
<protein>
    <recommendedName>
        <fullName evidence="6">Zn(2)-C6 fungal-type domain-containing protein</fullName>
    </recommendedName>
</protein>
<evidence type="ECO:0000259" key="6">
    <source>
        <dbReference type="PROSITE" id="PS50048"/>
    </source>
</evidence>
<feature type="compositionally biased region" description="Low complexity" evidence="5">
    <location>
        <begin position="24"/>
        <end position="55"/>
    </location>
</feature>
<dbReference type="GO" id="GO:0000981">
    <property type="term" value="F:DNA-binding transcription factor activity, RNA polymerase II-specific"/>
    <property type="evidence" value="ECO:0007669"/>
    <property type="project" value="InterPro"/>
</dbReference>
<keyword evidence="1" id="KW-0479">Metal-binding</keyword>
<dbReference type="InParanoid" id="A0A4V3SID3"/>
<feature type="region of interest" description="Disordered" evidence="5">
    <location>
        <begin position="897"/>
        <end position="946"/>
    </location>
</feature>
<dbReference type="GO" id="GO:0005634">
    <property type="term" value="C:nucleus"/>
    <property type="evidence" value="ECO:0007669"/>
    <property type="project" value="TreeGrafter"/>
</dbReference>
<dbReference type="GO" id="GO:0000435">
    <property type="term" value="P:positive regulation of transcription from RNA polymerase II promoter by galactose"/>
    <property type="evidence" value="ECO:0007669"/>
    <property type="project" value="TreeGrafter"/>
</dbReference>
<accession>A0A4V3SID3</accession>
<keyword evidence="4" id="KW-0539">Nucleus</keyword>
<dbReference type="Proteomes" id="UP000298138">
    <property type="component" value="Unassembled WGS sequence"/>
</dbReference>
<evidence type="ECO:0000256" key="2">
    <source>
        <dbReference type="ARBA" id="ARBA00023015"/>
    </source>
</evidence>
<feature type="compositionally biased region" description="Low complexity" evidence="5">
    <location>
        <begin position="798"/>
        <end position="816"/>
    </location>
</feature>
<dbReference type="Pfam" id="PF04082">
    <property type="entry name" value="Fungal_trans"/>
    <property type="match status" value="1"/>
</dbReference>
<evidence type="ECO:0000256" key="5">
    <source>
        <dbReference type="SAM" id="MobiDB-lite"/>
    </source>
</evidence>